<gene>
    <name evidence="1" type="ORF">MKP05_09480</name>
</gene>
<dbReference type="RefSeq" id="WP_240568069.1">
    <property type="nucleotide sequence ID" value="NZ_JAKVPY010000009.1"/>
</dbReference>
<dbReference type="EMBL" id="JAKVPY010000009">
    <property type="protein sequence ID" value="MCH4563360.1"/>
    <property type="molecule type" value="Genomic_DNA"/>
</dbReference>
<keyword evidence="2" id="KW-1185">Reference proteome</keyword>
<evidence type="ECO:0000313" key="2">
    <source>
        <dbReference type="Proteomes" id="UP001202117"/>
    </source>
</evidence>
<comment type="caution">
    <text evidence="1">The sequence shown here is derived from an EMBL/GenBank/DDBJ whole genome shotgun (WGS) entry which is preliminary data.</text>
</comment>
<sequence>MTDVLLVHVEKALGADKSAKLQEQLRAVCKGTGLRPVLFDQGIGGEVHRDLDGLVSAIEAQTQAINALAESNRAVVDYLLAQEAEEHDEAPDLRYLDGSPKD</sequence>
<dbReference type="Proteomes" id="UP001202117">
    <property type="component" value="Unassembled WGS sequence"/>
</dbReference>
<name>A0ABS9RU30_9GAMM</name>
<evidence type="ECO:0000313" key="1">
    <source>
        <dbReference type="EMBL" id="MCH4563360.1"/>
    </source>
</evidence>
<accession>A0ABS9RU30</accession>
<organism evidence="1 2">
    <name type="scientific">Halomonas flagellata</name>
    <dbReference type="NCBI Taxonomy" id="2920385"/>
    <lineage>
        <taxon>Bacteria</taxon>
        <taxon>Pseudomonadati</taxon>
        <taxon>Pseudomonadota</taxon>
        <taxon>Gammaproteobacteria</taxon>
        <taxon>Oceanospirillales</taxon>
        <taxon>Halomonadaceae</taxon>
        <taxon>Halomonas</taxon>
    </lineage>
</organism>
<reference evidence="1 2" key="1">
    <citation type="submission" date="2022-02" db="EMBL/GenBank/DDBJ databases">
        <title>Halomonas fukangensis sp. nov., a halophilic bacterium isolated from a bulk soil of Kalidium foliatum at Fukang.</title>
        <authorList>
            <person name="Huang Y."/>
        </authorList>
    </citation>
    <scope>NUCLEOTIDE SEQUENCE [LARGE SCALE GENOMIC DNA]</scope>
    <source>
        <strain evidence="1 2">EGI 63088</strain>
    </source>
</reference>
<proteinExistence type="predicted"/>
<protein>
    <submittedName>
        <fullName evidence="1">Uncharacterized protein</fullName>
    </submittedName>
</protein>